<organism evidence="2 3">
    <name type="scientific">Undibacterium arcticum</name>
    <dbReference type="NCBI Taxonomy" id="1762892"/>
    <lineage>
        <taxon>Bacteria</taxon>
        <taxon>Pseudomonadati</taxon>
        <taxon>Pseudomonadota</taxon>
        <taxon>Betaproteobacteria</taxon>
        <taxon>Burkholderiales</taxon>
        <taxon>Oxalobacteraceae</taxon>
        <taxon>Undibacterium</taxon>
    </lineage>
</organism>
<dbReference type="RefSeq" id="WP_390327667.1">
    <property type="nucleotide sequence ID" value="NZ_JBHRTP010000031.1"/>
</dbReference>
<evidence type="ECO:0000313" key="2">
    <source>
        <dbReference type="EMBL" id="MFC3108379.1"/>
    </source>
</evidence>
<keyword evidence="3" id="KW-1185">Reference proteome</keyword>
<evidence type="ECO:0000256" key="1">
    <source>
        <dbReference type="SAM" id="SignalP"/>
    </source>
</evidence>
<dbReference type="Proteomes" id="UP001595530">
    <property type="component" value="Unassembled WGS sequence"/>
</dbReference>
<proteinExistence type="predicted"/>
<name>A0ABV7F0H3_9BURK</name>
<gene>
    <name evidence="2" type="ORF">ACFOFO_10465</name>
</gene>
<comment type="caution">
    <text evidence="2">The sequence shown here is derived from an EMBL/GenBank/DDBJ whole genome shotgun (WGS) entry which is preliminary data.</text>
</comment>
<reference evidence="3" key="1">
    <citation type="journal article" date="2019" name="Int. J. Syst. Evol. Microbiol.">
        <title>The Global Catalogue of Microorganisms (GCM) 10K type strain sequencing project: providing services to taxonomists for standard genome sequencing and annotation.</title>
        <authorList>
            <consortium name="The Broad Institute Genomics Platform"/>
            <consortium name="The Broad Institute Genome Sequencing Center for Infectious Disease"/>
            <person name="Wu L."/>
            <person name="Ma J."/>
        </authorList>
    </citation>
    <scope>NUCLEOTIDE SEQUENCE [LARGE SCALE GENOMIC DNA]</scope>
    <source>
        <strain evidence="3">KCTC 42986</strain>
    </source>
</reference>
<accession>A0ABV7F0H3</accession>
<protein>
    <recommendedName>
        <fullName evidence="4">Pentapeptide MXKDX repeat protein</fullName>
    </recommendedName>
</protein>
<evidence type="ECO:0008006" key="4">
    <source>
        <dbReference type="Google" id="ProtNLM"/>
    </source>
</evidence>
<feature type="signal peptide" evidence="1">
    <location>
        <begin position="1"/>
        <end position="22"/>
    </location>
</feature>
<sequence>MKKLLLTLLCVSTVATAFSAFAGPDWQVIEQGRKAKHAQLAQAAASKDHQAGMDRKMDNKMDHQMDPKMHEKMDQMMKDCQEMMKQS</sequence>
<dbReference type="EMBL" id="JBHRTP010000031">
    <property type="protein sequence ID" value="MFC3108379.1"/>
    <property type="molecule type" value="Genomic_DNA"/>
</dbReference>
<feature type="chain" id="PRO_5046555752" description="Pentapeptide MXKDX repeat protein" evidence="1">
    <location>
        <begin position="23"/>
        <end position="87"/>
    </location>
</feature>
<evidence type="ECO:0000313" key="3">
    <source>
        <dbReference type="Proteomes" id="UP001595530"/>
    </source>
</evidence>
<keyword evidence="1" id="KW-0732">Signal</keyword>